<dbReference type="InterPro" id="IPR036938">
    <property type="entry name" value="PAP2/HPO_sf"/>
</dbReference>
<accession>S9QAJ2</accession>
<feature type="transmembrane region" description="Helical" evidence="1">
    <location>
        <begin position="12"/>
        <end position="36"/>
    </location>
</feature>
<dbReference type="HOGENOM" id="CLU_072573_3_0_5"/>
<dbReference type="Proteomes" id="UP000015347">
    <property type="component" value="Unassembled WGS sequence"/>
</dbReference>
<keyword evidence="4" id="KW-1185">Reference proteome</keyword>
<protein>
    <submittedName>
        <fullName evidence="3">PA-phosphatase related protein phosphoesterase</fullName>
    </submittedName>
</protein>
<dbReference type="AlphaFoldDB" id="S9QAJ2"/>
<dbReference type="OrthoDB" id="9801622at2"/>
<name>S9QAJ2_9RHOB</name>
<keyword evidence="1" id="KW-0472">Membrane</keyword>
<comment type="caution">
    <text evidence="3">The sequence shown here is derived from an EMBL/GenBank/DDBJ whole genome shotgun (WGS) entry which is preliminary data.</text>
</comment>
<dbReference type="PANTHER" id="PTHR14969:SF13">
    <property type="entry name" value="AT30094P"/>
    <property type="match status" value="1"/>
</dbReference>
<dbReference type="STRING" id="1123237.Salmuc_03504"/>
<evidence type="ECO:0000313" key="4">
    <source>
        <dbReference type="Proteomes" id="UP000015347"/>
    </source>
</evidence>
<dbReference type="PANTHER" id="PTHR14969">
    <property type="entry name" value="SPHINGOSINE-1-PHOSPHATE PHOSPHOHYDROLASE"/>
    <property type="match status" value="1"/>
</dbReference>
<dbReference type="CDD" id="cd03392">
    <property type="entry name" value="PAP2_like_2"/>
    <property type="match status" value="1"/>
</dbReference>
<gene>
    <name evidence="3" type="ORF">Salmuc_03504</name>
</gene>
<reference evidence="4" key="1">
    <citation type="journal article" date="2014" name="Stand. Genomic Sci.">
        <title>Genome sequence of the exopolysaccharide-producing Salipiger mucosus type strain (DSM 16094(T)), a moderately halophilic member of the Roseobacter clade.</title>
        <authorList>
            <person name="Riedel T."/>
            <person name="Spring S."/>
            <person name="Fiebig A."/>
            <person name="Petersen J."/>
            <person name="Kyrpides N.C."/>
            <person name="Goker M."/>
            <person name="Klenk H.P."/>
        </authorList>
    </citation>
    <scope>NUCLEOTIDE SEQUENCE [LARGE SCALE GENOMIC DNA]</scope>
    <source>
        <strain evidence="4">DSM 16094</strain>
    </source>
</reference>
<dbReference type="eggNOG" id="COG0671">
    <property type="taxonomic scope" value="Bacteria"/>
</dbReference>
<evidence type="ECO:0000313" key="3">
    <source>
        <dbReference type="EMBL" id="EPX78396.1"/>
    </source>
</evidence>
<feature type="transmembrane region" description="Helical" evidence="1">
    <location>
        <begin position="150"/>
        <end position="172"/>
    </location>
</feature>
<feature type="domain" description="Phosphatidic acid phosphatase type 2/haloperoxidase" evidence="2">
    <location>
        <begin position="109"/>
        <end position="222"/>
    </location>
</feature>
<feature type="transmembrane region" description="Helical" evidence="1">
    <location>
        <begin position="211"/>
        <end position="229"/>
    </location>
</feature>
<evidence type="ECO:0000256" key="1">
    <source>
        <dbReference type="SAM" id="Phobius"/>
    </source>
</evidence>
<dbReference type="EMBL" id="APVH01000039">
    <property type="protein sequence ID" value="EPX78396.1"/>
    <property type="molecule type" value="Genomic_DNA"/>
</dbReference>
<dbReference type="Gene3D" id="1.20.144.10">
    <property type="entry name" value="Phosphatidic acid phosphatase type 2/haloperoxidase"/>
    <property type="match status" value="1"/>
</dbReference>
<keyword evidence="1" id="KW-0812">Transmembrane</keyword>
<feature type="transmembrane region" description="Helical" evidence="1">
    <location>
        <begin position="80"/>
        <end position="103"/>
    </location>
</feature>
<dbReference type="InterPro" id="IPR000326">
    <property type="entry name" value="PAP2/HPO"/>
</dbReference>
<dbReference type="Pfam" id="PF01569">
    <property type="entry name" value="PAP2"/>
    <property type="match status" value="1"/>
</dbReference>
<evidence type="ECO:0000259" key="2">
    <source>
        <dbReference type="SMART" id="SM00014"/>
    </source>
</evidence>
<dbReference type="RefSeq" id="WP_020039152.1">
    <property type="nucleotide sequence ID" value="NZ_KE557280.1"/>
</dbReference>
<organism evidence="3 4">
    <name type="scientific">Salipiger mucosus DSM 16094</name>
    <dbReference type="NCBI Taxonomy" id="1123237"/>
    <lineage>
        <taxon>Bacteria</taxon>
        <taxon>Pseudomonadati</taxon>
        <taxon>Pseudomonadota</taxon>
        <taxon>Alphaproteobacteria</taxon>
        <taxon>Rhodobacterales</taxon>
        <taxon>Roseobacteraceae</taxon>
        <taxon>Salipiger</taxon>
    </lineage>
</organism>
<proteinExistence type="predicted"/>
<feature type="transmembrane region" description="Helical" evidence="1">
    <location>
        <begin position="110"/>
        <end position="130"/>
    </location>
</feature>
<feature type="transmembrane region" description="Helical" evidence="1">
    <location>
        <begin position="179"/>
        <end position="199"/>
    </location>
</feature>
<sequence>MDRDSLTARTIAIARSVELQMLAISTGIIVGVWGFAELADEVIEGETQGIDRQLLLLLRTPGDLADPLGPPVAEEIGRDLTALGGIIALTLATLATCGFFLLLRRYGSAFYMGATVGGGILLSSVAKGLFDRARPDLVPHGSIVHTASFPSGHSTMAAITYLTLAVLIARVLPQRRLKVYVMTVAVLLTVLVGVSRVYLGVHWPTDVLSGWLVGLAWAMLCLLGARLLARHGRVEPDADEGDPETGAPGQGP</sequence>
<keyword evidence="1" id="KW-1133">Transmembrane helix</keyword>
<dbReference type="SMART" id="SM00014">
    <property type="entry name" value="acidPPc"/>
    <property type="match status" value="1"/>
</dbReference>
<dbReference type="SUPFAM" id="SSF48317">
    <property type="entry name" value="Acid phosphatase/Vanadium-dependent haloperoxidase"/>
    <property type="match status" value="1"/>
</dbReference>